<comment type="caution">
    <text evidence="2">The sequence shown here is derived from an EMBL/GenBank/DDBJ whole genome shotgun (WGS) entry which is preliminary data.</text>
</comment>
<accession>A0A967E7F5</accession>
<evidence type="ECO:0000313" key="2">
    <source>
        <dbReference type="EMBL" id="NHF60199.1"/>
    </source>
</evidence>
<proteinExistence type="predicted"/>
<dbReference type="Pfam" id="PF09917">
    <property type="entry name" value="DUF2147"/>
    <property type="match status" value="1"/>
</dbReference>
<dbReference type="PANTHER" id="PTHR36919:SF3">
    <property type="entry name" value="BLL5882 PROTEIN"/>
    <property type="match status" value="1"/>
</dbReference>
<protein>
    <submittedName>
        <fullName evidence="2">DUF2147 domain-containing protein</fullName>
    </submittedName>
</protein>
<dbReference type="Gene3D" id="2.40.128.520">
    <property type="match status" value="1"/>
</dbReference>
<dbReference type="PANTHER" id="PTHR36919">
    <property type="entry name" value="BLR1215 PROTEIN"/>
    <property type="match status" value="1"/>
</dbReference>
<reference evidence="2" key="1">
    <citation type="submission" date="2019-07" db="EMBL/GenBank/DDBJ databases">
        <authorList>
            <person name="De-Chao Zhang Q."/>
        </authorList>
    </citation>
    <scope>NUCLEOTIDE SEQUENCE</scope>
    <source>
        <strain evidence="2">TP-CH-4</strain>
    </source>
</reference>
<dbReference type="AlphaFoldDB" id="A0A967E7F5"/>
<reference evidence="2" key="2">
    <citation type="submission" date="2020-03" db="EMBL/GenBank/DDBJ databases">
        <title>Flavobacteriaceae bacterium strain TP-CH-4, a member of the family Flavobacteriaceae isolated from a deep-sea seamount.</title>
        <authorList>
            <person name="Zhang D.-C."/>
        </authorList>
    </citation>
    <scope>NUCLEOTIDE SEQUENCE</scope>
    <source>
        <strain evidence="2">TP-CH-4</strain>
    </source>
</reference>
<dbReference type="InterPro" id="IPR019223">
    <property type="entry name" value="DUF2147"/>
</dbReference>
<dbReference type="EMBL" id="VIKU02000003">
    <property type="protein sequence ID" value="NHF60199.1"/>
    <property type="molecule type" value="Genomic_DNA"/>
</dbReference>
<evidence type="ECO:0000313" key="3">
    <source>
        <dbReference type="Proteomes" id="UP000707206"/>
    </source>
</evidence>
<name>A0A967E7F5_9FLAO</name>
<feature type="domain" description="DUF2147" evidence="1">
    <location>
        <begin position="28"/>
        <end position="143"/>
    </location>
</feature>
<dbReference type="RefSeq" id="WP_152574693.1">
    <property type="nucleotide sequence ID" value="NZ_VIKU02000003.1"/>
</dbReference>
<sequence length="144" mass="16908">MKHFEKRVFTTLACVLLTLLVKAQDIYGEWKTIDDETGEAKSVVEIYENDGKVYGKIVELLQEEDRGRLCTKCEGDDKNKPVKGLVIMKEMKKDGDEYEDGTIFDPKKGKRYDCKIWIDDDNPDILNVRGYVSFFYRTQQWHRK</sequence>
<dbReference type="Proteomes" id="UP000707206">
    <property type="component" value="Unassembled WGS sequence"/>
</dbReference>
<keyword evidence="3" id="KW-1185">Reference proteome</keyword>
<gene>
    <name evidence="2" type="ORF">FK220_012665</name>
</gene>
<organism evidence="2 3">
    <name type="scientific">Pelagihabitans pacificus</name>
    <dbReference type="NCBI Taxonomy" id="2696054"/>
    <lineage>
        <taxon>Bacteria</taxon>
        <taxon>Pseudomonadati</taxon>
        <taxon>Bacteroidota</taxon>
        <taxon>Flavobacteriia</taxon>
        <taxon>Flavobacteriales</taxon>
        <taxon>Flavobacteriaceae</taxon>
        <taxon>Pelagihabitans</taxon>
    </lineage>
</organism>
<evidence type="ECO:0000259" key="1">
    <source>
        <dbReference type="Pfam" id="PF09917"/>
    </source>
</evidence>